<comment type="caution">
    <text evidence="1">The sequence shown here is derived from an EMBL/GenBank/DDBJ whole genome shotgun (WGS) entry which is preliminary data.</text>
</comment>
<dbReference type="InterPro" id="IPR025051">
    <property type="entry name" value="DUF3990"/>
</dbReference>
<name>A0ABX2ANM7_9BACT</name>
<organism evidence="1 2">
    <name type="scientific">Xylanibacter muris</name>
    <dbReference type="NCBI Taxonomy" id="2736290"/>
    <lineage>
        <taxon>Bacteria</taxon>
        <taxon>Pseudomonadati</taxon>
        <taxon>Bacteroidota</taxon>
        <taxon>Bacteroidia</taxon>
        <taxon>Bacteroidales</taxon>
        <taxon>Prevotellaceae</taxon>
        <taxon>Xylanibacter</taxon>
    </lineage>
</organism>
<gene>
    <name evidence="1" type="ORF">HPS56_10660</name>
</gene>
<dbReference type="Pfam" id="PF13151">
    <property type="entry name" value="DUF3990"/>
    <property type="match status" value="1"/>
</dbReference>
<evidence type="ECO:0000313" key="1">
    <source>
        <dbReference type="EMBL" id="NPD92794.1"/>
    </source>
</evidence>
<keyword evidence="2" id="KW-1185">Reference proteome</keyword>
<dbReference type="Proteomes" id="UP000714420">
    <property type="component" value="Unassembled WGS sequence"/>
</dbReference>
<evidence type="ECO:0000313" key="2">
    <source>
        <dbReference type="Proteomes" id="UP000714420"/>
    </source>
</evidence>
<reference evidence="1 2" key="1">
    <citation type="submission" date="2020-05" db="EMBL/GenBank/DDBJ databases">
        <title>Distinct polysaccharide utilization as determinants for interspecies competition between intestinal Prevotella spp.</title>
        <authorList>
            <person name="Galvez E.J.C."/>
            <person name="Iljazovic A."/>
            <person name="Strowig T."/>
        </authorList>
    </citation>
    <scope>NUCLEOTIDE SEQUENCE [LARGE SCALE GENOMIC DNA]</scope>
    <source>
        <strain evidence="1 2">PMUR</strain>
    </source>
</reference>
<protein>
    <submittedName>
        <fullName evidence="1">DUF3990 domain-containing protein</fullName>
    </submittedName>
</protein>
<proteinExistence type="predicted"/>
<dbReference type="EMBL" id="JABKKF010000011">
    <property type="protein sequence ID" value="NPD92794.1"/>
    <property type="molecule type" value="Genomic_DNA"/>
</dbReference>
<sequence length="161" mass="18612">MKVYHGSTIVIKSPIVCAGRERLDFGKGFYVTDIKAQAEMWAKRVGYIRNSPAIVNVYRLDIDKVKIKFRYHYFDEYNQAWLKFIIENRNGIITDDIYDVVEGGVANDRVVDTVEAYMANLMPLDVALQRLSLHRPNSQLCIKTQAVIDTCFHFVESYQIP</sequence>
<accession>A0ABX2ANM7</accession>
<dbReference type="RefSeq" id="WP_172276299.1">
    <property type="nucleotide sequence ID" value="NZ_CASGMU010000011.1"/>
</dbReference>